<proteinExistence type="predicted"/>
<name>A0A9D4ITT3_DREPO</name>
<dbReference type="AlphaFoldDB" id="A0A9D4ITT3"/>
<sequence length="66" mass="7519">MCCYWWKPYFHTNLVFSLFSLVVMVTPALQHVVVVITPALQIAVFGITPALEPVVYDFSLKSETRT</sequence>
<reference evidence="1" key="2">
    <citation type="submission" date="2020-11" db="EMBL/GenBank/DDBJ databases">
        <authorList>
            <person name="McCartney M.A."/>
            <person name="Auch B."/>
            <person name="Kono T."/>
            <person name="Mallez S."/>
            <person name="Becker A."/>
            <person name="Gohl D.M."/>
            <person name="Silverstein K.A.T."/>
            <person name="Koren S."/>
            <person name="Bechman K.B."/>
            <person name="Herman A."/>
            <person name="Abrahante J.E."/>
            <person name="Garbe J."/>
        </authorList>
    </citation>
    <scope>NUCLEOTIDE SEQUENCE</scope>
    <source>
        <strain evidence="1">Duluth1</strain>
        <tissue evidence="1">Whole animal</tissue>
    </source>
</reference>
<protein>
    <submittedName>
        <fullName evidence="1">Uncharacterized protein</fullName>
    </submittedName>
</protein>
<evidence type="ECO:0000313" key="2">
    <source>
        <dbReference type="Proteomes" id="UP000828390"/>
    </source>
</evidence>
<organism evidence="1 2">
    <name type="scientific">Dreissena polymorpha</name>
    <name type="common">Zebra mussel</name>
    <name type="synonym">Mytilus polymorpha</name>
    <dbReference type="NCBI Taxonomy" id="45954"/>
    <lineage>
        <taxon>Eukaryota</taxon>
        <taxon>Metazoa</taxon>
        <taxon>Spiralia</taxon>
        <taxon>Lophotrochozoa</taxon>
        <taxon>Mollusca</taxon>
        <taxon>Bivalvia</taxon>
        <taxon>Autobranchia</taxon>
        <taxon>Heteroconchia</taxon>
        <taxon>Euheterodonta</taxon>
        <taxon>Imparidentia</taxon>
        <taxon>Neoheterodontei</taxon>
        <taxon>Myida</taxon>
        <taxon>Dreissenoidea</taxon>
        <taxon>Dreissenidae</taxon>
        <taxon>Dreissena</taxon>
    </lineage>
</organism>
<evidence type="ECO:0000313" key="1">
    <source>
        <dbReference type="EMBL" id="KAH3787896.1"/>
    </source>
</evidence>
<dbReference type="EMBL" id="JAIWYP010000008">
    <property type="protein sequence ID" value="KAH3787896.1"/>
    <property type="molecule type" value="Genomic_DNA"/>
</dbReference>
<gene>
    <name evidence="1" type="ORF">DPMN_166027</name>
</gene>
<accession>A0A9D4ITT3</accession>
<reference evidence="1" key="1">
    <citation type="journal article" date="2019" name="bioRxiv">
        <title>The Genome of the Zebra Mussel, Dreissena polymorpha: A Resource for Invasive Species Research.</title>
        <authorList>
            <person name="McCartney M.A."/>
            <person name="Auch B."/>
            <person name="Kono T."/>
            <person name="Mallez S."/>
            <person name="Zhang Y."/>
            <person name="Obille A."/>
            <person name="Becker A."/>
            <person name="Abrahante J.E."/>
            <person name="Garbe J."/>
            <person name="Badalamenti J.P."/>
            <person name="Herman A."/>
            <person name="Mangelson H."/>
            <person name="Liachko I."/>
            <person name="Sullivan S."/>
            <person name="Sone E.D."/>
            <person name="Koren S."/>
            <person name="Silverstein K.A.T."/>
            <person name="Beckman K.B."/>
            <person name="Gohl D.M."/>
        </authorList>
    </citation>
    <scope>NUCLEOTIDE SEQUENCE</scope>
    <source>
        <strain evidence="1">Duluth1</strain>
        <tissue evidence="1">Whole animal</tissue>
    </source>
</reference>
<keyword evidence="2" id="KW-1185">Reference proteome</keyword>
<dbReference type="Proteomes" id="UP000828390">
    <property type="component" value="Unassembled WGS sequence"/>
</dbReference>
<comment type="caution">
    <text evidence="1">The sequence shown here is derived from an EMBL/GenBank/DDBJ whole genome shotgun (WGS) entry which is preliminary data.</text>
</comment>